<feature type="domain" description="PAC" evidence="10">
    <location>
        <begin position="362"/>
        <end position="415"/>
    </location>
</feature>
<dbReference type="Pfam" id="PF00072">
    <property type="entry name" value="Response_reg"/>
    <property type="match status" value="1"/>
</dbReference>
<dbReference type="Gene3D" id="3.30.565.10">
    <property type="entry name" value="Histidine kinase-like ATPase, C-terminal domain"/>
    <property type="match status" value="1"/>
</dbReference>
<dbReference type="SMART" id="SM00388">
    <property type="entry name" value="HisKA"/>
    <property type="match status" value="1"/>
</dbReference>
<dbReference type="SMART" id="SM00086">
    <property type="entry name" value="PAC"/>
    <property type="match status" value="3"/>
</dbReference>
<dbReference type="InterPro" id="IPR013656">
    <property type="entry name" value="PAS_4"/>
</dbReference>
<dbReference type="GO" id="GO:0000155">
    <property type="term" value="F:phosphorelay sensor kinase activity"/>
    <property type="evidence" value="ECO:0007669"/>
    <property type="project" value="InterPro"/>
</dbReference>
<proteinExistence type="predicted"/>
<evidence type="ECO:0000259" key="9">
    <source>
        <dbReference type="PROSITE" id="PS50112"/>
    </source>
</evidence>
<evidence type="ECO:0000256" key="3">
    <source>
        <dbReference type="ARBA" id="ARBA00022553"/>
    </source>
</evidence>
<dbReference type="CDD" id="cd00075">
    <property type="entry name" value="HATPase"/>
    <property type="match status" value="1"/>
</dbReference>
<dbReference type="PROSITE" id="PS50109">
    <property type="entry name" value="HIS_KIN"/>
    <property type="match status" value="1"/>
</dbReference>
<dbReference type="FunFam" id="3.30.450.20:FF:000099">
    <property type="entry name" value="Sensory box sensor histidine kinase"/>
    <property type="match status" value="1"/>
</dbReference>
<dbReference type="HOGENOM" id="CLU_000445_114_15_6"/>
<dbReference type="Gene3D" id="3.30.450.20">
    <property type="entry name" value="PAS domain"/>
    <property type="match status" value="4"/>
</dbReference>
<dbReference type="Gene3D" id="1.10.287.130">
    <property type="match status" value="1"/>
</dbReference>
<dbReference type="Gene3D" id="3.40.50.2300">
    <property type="match status" value="1"/>
</dbReference>
<evidence type="ECO:0000256" key="6">
    <source>
        <dbReference type="PROSITE-ProRule" id="PRU00169"/>
    </source>
</evidence>
<name>D5C4F4_NITHN</name>
<dbReference type="Pfam" id="PF13426">
    <property type="entry name" value="PAS_9"/>
    <property type="match status" value="1"/>
</dbReference>
<dbReference type="CDD" id="cd17580">
    <property type="entry name" value="REC_2_DhkD-like"/>
    <property type="match status" value="1"/>
</dbReference>
<dbReference type="SMART" id="SM00448">
    <property type="entry name" value="REC"/>
    <property type="match status" value="1"/>
</dbReference>
<evidence type="ECO:0000313" key="11">
    <source>
        <dbReference type="EMBL" id="ADE15138.1"/>
    </source>
</evidence>
<feature type="domain" description="PAC" evidence="10">
    <location>
        <begin position="230"/>
        <end position="282"/>
    </location>
</feature>
<dbReference type="EC" id="2.7.13.3" evidence="2"/>
<keyword evidence="12" id="KW-1185">Reference proteome</keyword>
<dbReference type="InterPro" id="IPR004358">
    <property type="entry name" value="Sig_transdc_His_kin-like_C"/>
</dbReference>
<dbReference type="eggNOG" id="COG2202">
    <property type="taxonomic scope" value="Bacteria"/>
</dbReference>
<dbReference type="SUPFAM" id="SSF55874">
    <property type="entry name" value="ATPase domain of HSP90 chaperone/DNA topoisomerase II/histidine kinase"/>
    <property type="match status" value="1"/>
</dbReference>
<dbReference type="InterPro" id="IPR005467">
    <property type="entry name" value="His_kinase_dom"/>
</dbReference>
<sequence length="914" mass="104405">MKNQGKNKQKLLVQTAAKGKQSMETFWKTPPNIENILDSITDAFVLIDQQWRLTYINPAAIRLMDKPLEEILGQVCWGLFPEAKETDFYTQLHRAMEENIPVHFEAFYFPSALWYECDAYPSADGLSVFFRNISERKQMERQLRERAEEIEKLMEVLPLGIVFAHDPECQRITGNPTAHKLLQLPPQVNLSKTAPPNERPLNYKVCRNGHEIPPQELPLQYAATHGVEVRDSEFDLVFNDGSATSIYGYASPLFDEKGQVRGCIGAFMDITERKRAEQALSESRRRQSAVIQASNASYYEFATDLSWGTVDRRFAEMLGYSLDEIPPVPERWDWWEQRLHPEDRERTLQAYHDFVQDLIPVLRQEYRLRHKDSSWRWWRVVSTTVKRNSQEYATAIAGLIFDITEQRQAEEALRESEERFRVMAETVPDIIFTSRPDGSREYTNPRFYEHTRLTPEAAEGSGWMAALHPDDLEQVKTRWRHSVETGELFEAQYRLRDGNGRYRWFQGRAHPIRNETGQITKWFGACSDIHDLVHIQEALKETDRCKNEFLAMLGHELRNPLAPICNAVELMRMHLHHPAIQSKSIDIIDRQAKHLTRLVNDLLNVARIVTGKINLKTQPVELKEVVMQAVETAQPAIESARHELTLSLPAQPLKVEADPVRLVQIVANLLNNAVNYTPSGGHIQLQVAQSQEGEAIIRVRDNGVGILPEKLPYIFDIFTQADRSLDQAQSGLGLGLTLVHRLTEMHGGKAFALSEGPGRGSEFTIHLPLILESTSQEIPPAPSTVRSQGLRRILVVDDEPDVRASFALLLEALGHEVMMAPDGPSAIEAAQNFQPEVVFLDISMPGMDGYETARRLREKYFREEMMLIAWTGHDLEGYRDRSEQAGFDHYLLKPIDIEMVETLLASRLPQEGTG</sequence>
<dbReference type="EMBL" id="CP001798">
    <property type="protein sequence ID" value="ADE15138.1"/>
    <property type="molecule type" value="Genomic_DNA"/>
</dbReference>
<feature type="modified residue" description="4-aspartylphosphate" evidence="6">
    <location>
        <position position="841"/>
    </location>
</feature>
<evidence type="ECO:0000256" key="2">
    <source>
        <dbReference type="ARBA" id="ARBA00012438"/>
    </source>
</evidence>
<reference evidence="12" key="1">
    <citation type="submission" date="2010-04" db="EMBL/GenBank/DDBJ databases">
        <title>Complete genome sequence of Nitrosococcus halophilus Nc4, a salt-adapted, aerobic obligate ammonia-oxidizing sulfur purple bacterium.</title>
        <authorList>
            <consortium name="US DOE Joint Genome Institute"/>
            <person name="Campbell M.A."/>
            <person name="Malfatti S.A."/>
            <person name="Chain P.S.G."/>
            <person name="Heidelberg J.F."/>
            <person name="Ward B.B."/>
            <person name="Klotz M.G."/>
        </authorList>
    </citation>
    <scope>NUCLEOTIDE SEQUENCE [LARGE SCALE GENOMIC DNA]</scope>
    <source>
        <strain evidence="12">Nc4</strain>
    </source>
</reference>
<dbReference type="FunFam" id="3.30.565.10:FF:000006">
    <property type="entry name" value="Sensor histidine kinase WalK"/>
    <property type="match status" value="1"/>
</dbReference>
<evidence type="ECO:0000313" key="12">
    <source>
        <dbReference type="Proteomes" id="UP000001844"/>
    </source>
</evidence>
<feature type="domain" description="PAS" evidence="9">
    <location>
        <begin position="416"/>
        <end position="486"/>
    </location>
</feature>
<dbReference type="SMART" id="SM00387">
    <property type="entry name" value="HATPase_c"/>
    <property type="match status" value="1"/>
</dbReference>
<dbReference type="InterPro" id="IPR001610">
    <property type="entry name" value="PAC"/>
</dbReference>
<dbReference type="SUPFAM" id="SSF52172">
    <property type="entry name" value="CheY-like"/>
    <property type="match status" value="1"/>
</dbReference>
<dbReference type="Pfam" id="PF00512">
    <property type="entry name" value="HisKA"/>
    <property type="match status" value="1"/>
</dbReference>
<evidence type="ECO:0000256" key="1">
    <source>
        <dbReference type="ARBA" id="ARBA00000085"/>
    </source>
</evidence>
<dbReference type="InterPro" id="IPR036890">
    <property type="entry name" value="HATPase_C_sf"/>
</dbReference>
<dbReference type="InterPro" id="IPR036097">
    <property type="entry name" value="HisK_dim/P_sf"/>
</dbReference>
<dbReference type="InterPro" id="IPR000014">
    <property type="entry name" value="PAS"/>
</dbReference>
<dbReference type="PANTHER" id="PTHR43547">
    <property type="entry name" value="TWO-COMPONENT HISTIDINE KINASE"/>
    <property type="match status" value="1"/>
</dbReference>
<evidence type="ECO:0000259" key="10">
    <source>
        <dbReference type="PROSITE" id="PS50113"/>
    </source>
</evidence>
<keyword evidence="4" id="KW-0808">Transferase</keyword>
<keyword evidence="3 6" id="KW-0597">Phosphoprotein</keyword>
<dbReference type="Pfam" id="PF02518">
    <property type="entry name" value="HATPase_c"/>
    <property type="match status" value="1"/>
</dbReference>
<dbReference type="InterPro" id="IPR035965">
    <property type="entry name" value="PAS-like_dom_sf"/>
</dbReference>
<dbReference type="InterPro" id="IPR000700">
    <property type="entry name" value="PAS-assoc_C"/>
</dbReference>
<dbReference type="eggNOG" id="COG2205">
    <property type="taxonomic scope" value="Bacteria"/>
</dbReference>
<dbReference type="STRING" id="472759.Nhal_2031"/>
<comment type="catalytic activity">
    <reaction evidence="1">
        <text>ATP + protein L-histidine = ADP + protein N-phospho-L-histidine.</text>
        <dbReference type="EC" id="2.7.13.3"/>
    </reaction>
</comment>
<dbReference type="OrthoDB" id="9772100at2"/>
<gene>
    <name evidence="11" type="ordered locus">Nhal_2031</name>
</gene>
<protein>
    <recommendedName>
        <fullName evidence="2">histidine kinase</fullName>
        <ecNumber evidence="2">2.7.13.3</ecNumber>
    </recommendedName>
</protein>
<evidence type="ECO:0000256" key="4">
    <source>
        <dbReference type="ARBA" id="ARBA00022679"/>
    </source>
</evidence>
<dbReference type="PRINTS" id="PR00344">
    <property type="entry name" value="BCTRLSENSOR"/>
</dbReference>
<dbReference type="CDD" id="cd00082">
    <property type="entry name" value="HisKA"/>
    <property type="match status" value="1"/>
</dbReference>
<dbReference type="InterPro" id="IPR003661">
    <property type="entry name" value="HisK_dim/P_dom"/>
</dbReference>
<accession>D5C4F4</accession>
<feature type="domain" description="PAC" evidence="10">
    <location>
        <begin position="489"/>
        <end position="541"/>
    </location>
</feature>
<dbReference type="NCBIfam" id="TIGR00229">
    <property type="entry name" value="sensory_box"/>
    <property type="match status" value="3"/>
</dbReference>
<dbReference type="InterPro" id="IPR001789">
    <property type="entry name" value="Sig_transdc_resp-reg_receiver"/>
</dbReference>
<evidence type="ECO:0000259" key="8">
    <source>
        <dbReference type="PROSITE" id="PS50110"/>
    </source>
</evidence>
<feature type="domain" description="Response regulatory" evidence="8">
    <location>
        <begin position="792"/>
        <end position="908"/>
    </location>
</feature>
<dbReference type="Proteomes" id="UP000001844">
    <property type="component" value="Chromosome"/>
</dbReference>
<evidence type="ECO:0000259" key="7">
    <source>
        <dbReference type="PROSITE" id="PS50109"/>
    </source>
</evidence>
<dbReference type="PROSITE" id="PS50112">
    <property type="entry name" value="PAS"/>
    <property type="match status" value="2"/>
</dbReference>
<dbReference type="eggNOG" id="COG0784">
    <property type="taxonomic scope" value="Bacteria"/>
</dbReference>
<dbReference type="KEGG" id="nhl:Nhal_2031"/>
<dbReference type="AlphaFoldDB" id="D5C4F4"/>
<dbReference type="PROSITE" id="PS50113">
    <property type="entry name" value="PAC"/>
    <property type="match status" value="3"/>
</dbReference>
<dbReference type="RefSeq" id="WP_013033004.1">
    <property type="nucleotide sequence ID" value="NC_013960.1"/>
</dbReference>
<dbReference type="GO" id="GO:0005886">
    <property type="term" value="C:plasma membrane"/>
    <property type="evidence" value="ECO:0007669"/>
    <property type="project" value="UniProtKB-ARBA"/>
</dbReference>
<dbReference type="Pfam" id="PF08447">
    <property type="entry name" value="PAS_3"/>
    <property type="match status" value="2"/>
</dbReference>
<dbReference type="InterPro" id="IPR013655">
    <property type="entry name" value="PAS_fold_3"/>
</dbReference>
<feature type="domain" description="PAS" evidence="9">
    <location>
        <begin position="29"/>
        <end position="99"/>
    </location>
</feature>
<dbReference type="PANTHER" id="PTHR43547:SF2">
    <property type="entry name" value="HYBRID SIGNAL TRANSDUCTION HISTIDINE KINASE C"/>
    <property type="match status" value="1"/>
</dbReference>
<dbReference type="Pfam" id="PF08448">
    <property type="entry name" value="PAS_4"/>
    <property type="match status" value="1"/>
</dbReference>
<dbReference type="SUPFAM" id="SSF47384">
    <property type="entry name" value="Homodimeric domain of signal transducing histidine kinase"/>
    <property type="match status" value="1"/>
</dbReference>
<feature type="domain" description="Histidine kinase" evidence="7">
    <location>
        <begin position="552"/>
        <end position="771"/>
    </location>
</feature>
<dbReference type="SUPFAM" id="SSF55785">
    <property type="entry name" value="PYP-like sensor domain (PAS domain)"/>
    <property type="match status" value="4"/>
</dbReference>
<dbReference type="CDD" id="cd00130">
    <property type="entry name" value="PAS"/>
    <property type="match status" value="3"/>
</dbReference>
<organism evidence="11 12">
    <name type="scientific">Nitrosococcus halophilus (strain Nc4)</name>
    <dbReference type="NCBI Taxonomy" id="472759"/>
    <lineage>
        <taxon>Bacteria</taxon>
        <taxon>Pseudomonadati</taxon>
        <taxon>Pseudomonadota</taxon>
        <taxon>Gammaproteobacteria</taxon>
        <taxon>Chromatiales</taxon>
        <taxon>Chromatiaceae</taxon>
        <taxon>Nitrosococcus</taxon>
    </lineage>
</organism>
<dbReference type="PROSITE" id="PS50110">
    <property type="entry name" value="RESPONSE_REGULATORY"/>
    <property type="match status" value="1"/>
</dbReference>
<dbReference type="SMART" id="SM00091">
    <property type="entry name" value="PAS"/>
    <property type="match status" value="3"/>
</dbReference>
<evidence type="ECO:0000256" key="5">
    <source>
        <dbReference type="ARBA" id="ARBA00022777"/>
    </source>
</evidence>
<dbReference type="InterPro" id="IPR011006">
    <property type="entry name" value="CheY-like_superfamily"/>
</dbReference>
<dbReference type="InterPro" id="IPR003594">
    <property type="entry name" value="HATPase_dom"/>
</dbReference>
<keyword evidence="5" id="KW-0418">Kinase</keyword>